<dbReference type="InterPro" id="IPR051215">
    <property type="entry name" value="GRE"/>
</dbReference>
<dbReference type="InterPro" id="IPR004184">
    <property type="entry name" value="PFL_dom"/>
</dbReference>
<dbReference type="PROSITE" id="PS51554">
    <property type="entry name" value="PFL"/>
    <property type="match status" value="1"/>
</dbReference>
<dbReference type="Pfam" id="PF02901">
    <property type="entry name" value="PFL-like"/>
    <property type="match status" value="1"/>
</dbReference>
<proteinExistence type="predicted"/>
<gene>
    <name evidence="2" type="ORF">MGAL_10B084225</name>
</gene>
<dbReference type="PANTHER" id="PTHR43641">
    <property type="entry name" value="FORMATE ACETYLTRANSFERASE 3-RELATED"/>
    <property type="match status" value="1"/>
</dbReference>
<dbReference type="SUPFAM" id="SSF51998">
    <property type="entry name" value="PFL-like glycyl radical enzymes"/>
    <property type="match status" value="1"/>
</dbReference>
<dbReference type="PANTHER" id="PTHR43641:SF2">
    <property type="entry name" value="DEHYDRATASE YBIW-RELATED"/>
    <property type="match status" value="1"/>
</dbReference>
<comment type="caution">
    <text evidence="2">The sequence shown here is derived from an EMBL/GenBank/DDBJ whole genome shotgun (WGS) entry which is preliminary data.</text>
</comment>
<evidence type="ECO:0000313" key="3">
    <source>
        <dbReference type="Proteomes" id="UP000596742"/>
    </source>
</evidence>
<feature type="domain" description="PFL" evidence="1">
    <location>
        <begin position="1"/>
        <end position="681"/>
    </location>
</feature>
<dbReference type="GO" id="GO:0005829">
    <property type="term" value="C:cytosol"/>
    <property type="evidence" value="ECO:0007669"/>
    <property type="project" value="TreeGrafter"/>
</dbReference>
<evidence type="ECO:0000259" key="1">
    <source>
        <dbReference type="PROSITE" id="PS51554"/>
    </source>
</evidence>
<sequence length="827" mass="92322">MRFNCSLYLNSEKHFLKESIPIRKGLAINESLGELFTTSNIQASISNPSEFYGWKSDLFNIHPDEIIVGRMPKDSTLGLGKKVMKYLNDDERMTYYLLGLSESSAVGHIIPDYRKLLNFGVSGLIEDIRNKSTKEGVNDFYKSCILALEGVKMYLDNYSRLAAYLYTLDDEYSDSQRQNLEEILARMKRLSIGKPENFIDAVQLIFTMHCCLHLIGQPVAVGRIDELLAPFVNLSDNHTISNQDVIDCFWIKFGERVILDPHEATDVTSWGNCAVPYASDGNFPRGDSLNQWVQQITVGGYHSNPKSILAMNDVTIMCLKAARRLPLNAPCLSLRLHKGMNEKILKETAKSLLSGGAHPILLNDDRIIPALESSPHLQKMAIKKADIQNYACDGCYEPLLVGKSEFTFTYLPLPLVLELTINQGDSYVSAGPAFLQGKPSSYRSVSASHIKSFKHLQEIFESHLKIQIEGSLYKLLANYGNIWKACPAPLLSTLIDGCLETGRDLYNGGAKYVVAACMFIGFSNCIDSLYSIIKLCFDNTSACVSLNELLVAMKNDWGFDMAEPFVDDNAGIMRSAEKSTYYRSLRERVLKFPKFGTDAGAEDKTIQELAEWLSSLIVSTFKEVVENSSETDALCQLFTRLKKEYSTTKAPFECILCPGSGTFEGYVGWGMSLGASADGRRKTMPIASDFSAAPVIQDGPCEPSQNDIYKSMKNWDHAEIKTGFSNGAEVDLNIHENFPENELVNFIRSFANGEDGIGANLLTITCADEDTYQQACKDSEKYDLVRVRMGGWSEHFVAMFKAHKKQHMRRAYYNPPSLKTVSQSGAI</sequence>
<protein>
    <recommendedName>
        <fullName evidence="1">PFL domain-containing protein</fullName>
    </recommendedName>
</protein>
<dbReference type="Proteomes" id="UP000596742">
    <property type="component" value="Unassembled WGS sequence"/>
</dbReference>
<reference evidence="2" key="1">
    <citation type="submission" date="2018-11" db="EMBL/GenBank/DDBJ databases">
        <authorList>
            <person name="Alioto T."/>
            <person name="Alioto T."/>
        </authorList>
    </citation>
    <scope>NUCLEOTIDE SEQUENCE</scope>
</reference>
<dbReference type="AlphaFoldDB" id="A0A8B6H7L8"/>
<dbReference type="OrthoDB" id="76259at2759"/>
<dbReference type="GO" id="GO:0003824">
    <property type="term" value="F:catalytic activity"/>
    <property type="evidence" value="ECO:0007669"/>
    <property type="project" value="InterPro"/>
</dbReference>
<evidence type="ECO:0000313" key="2">
    <source>
        <dbReference type="EMBL" id="VDI74774.1"/>
    </source>
</evidence>
<accession>A0A8B6H7L8</accession>
<dbReference type="Gene3D" id="3.20.70.20">
    <property type="match status" value="1"/>
</dbReference>
<keyword evidence="3" id="KW-1185">Reference proteome</keyword>
<name>A0A8B6H7L8_MYTGA</name>
<dbReference type="EMBL" id="UYJE01009610">
    <property type="protein sequence ID" value="VDI74774.1"/>
    <property type="molecule type" value="Genomic_DNA"/>
</dbReference>
<organism evidence="2 3">
    <name type="scientific">Mytilus galloprovincialis</name>
    <name type="common">Mediterranean mussel</name>
    <dbReference type="NCBI Taxonomy" id="29158"/>
    <lineage>
        <taxon>Eukaryota</taxon>
        <taxon>Metazoa</taxon>
        <taxon>Spiralia</taxon>
        <taxon>Lophotrochozoa</taxon>
        <taxon>Mollusca</taxon>
        <taxon>Bivalvia</taxon>
        <taxon>Autobranchia</taxon>
        <taxon>Pteriomorphia</taxon>
        <taxon>Mytilida</taxon>
        <taxon>Mytiloidea</taxon>
        <taxon>Mytilidae</taxon>
        <taxon>Mytilinae</taxon>
        <taxon>Mytilus</taxon>
    </lineage>
</organism>